<keyword evidence="8 18" id="KW-0677">Repeat</keyword>
<feature type="binding site" evidence="18">
    <location>
        <position position="377"/>
    </location>
    <ligand>
        <name>UDP-N-acetyl-alpha-D-glucosamine</name>
        <dbReference type="ChEBI" id="CHEBI:57705"/>
    </ligand>
</feature>
<dbReference type="CDD" id="cd03353">
    <property type="entry name" value="LbH_GlmU_C"/>
    <property type="match status" value="1"/>
</dbReference>
<keyword evidence="9 18" id="KW-0460">Magnesium</keyword>
<keyword evidence="14 18" id="KW-0961">Cell wall biogenesis/degradation</keyword>
<evidence type="ECO:0000256" key="16">
    <source>
        <dbReference type="ARBA" id="ARBA00048493"/>
    </source>
</evidence>
<gene>
    <name evidence="18 20" type="primary">glmU</name>
    <name evidence="20" type="ORF">H6A01_04275</name>
</gene>
<comment type="caution">
    <text evidence="18">Lacks conserved residue(s) required for the propagation of feature annotation.</text>
</comment>
<feature type="binding site" evidence="18">
    <location>
        <position position="351"/>
    </location>
    <ligand>
        <name>UDP-N-acetyl-alpha-D-glucosamine</name>
        <dbReference type="ChEBI" id="CHEBI:57705"/>
    </ligand>
</feature>
<dbReference type="SUPFAM" id="SSF51161">
    <property type="entry name" value="Trimeric LpxA-like enzymes"/>
    <property type="match status" value="1"/>
</dbReference>
<evidence type="ECO:0000256" key="12">
    <source>
        <dbReference type="ARBA" id="ARBA00023268"/>
    </source>
</evidence>
<dbReference type="GO" id="GO:0019134">
    <property type="term" value="F:glucosamine-1-phosphate N-acetyltransferase activity"/>
    <property type="evidence" value="ECO:0007669"/>
    <property type="project" value="UniProtKB-EC"/>
</dbReference>
<feature type="binding site" evidence="18">
    <location>
        <begin position="9"/>
        <end position="12"/>
    </location>
    <ligand>
        <name>UDP-N-acetyl-alpha-D-glucosamine</name>
        <dbReference type="ChEBI" id="CHEBI:57705"/>
    </ligand>
</feature>
<evidence type="ECO:0000256" key="15">
    <source>
        <dbReference type="ARBA" id="ARBA00048247"/>
    </source>
</evidence>
<evidence type="ECO:0000256" key="1">
    <source>
        <dbReference type="ARBA" id="ARBA00004496"/>
    </source>
</evidence>
<evidence type="ECO:0000256" key="4">
    <source>
        <dbReference type="ARBA" id="ARBA00022490"/>
    </source>
</evidence>
<comment type="subcellular location">
    <subcellularLocation>
        <location evidence="1 18">Cytoplasm</location>
    </subcellularLocation>
</comment>
<evidence type="ECO:0000256" key="14">
    <source>
        <dbReference type="ARBA" id="ARBA00023316"/>
    </source>
</evidence>
<dbReference type="Gene3D" id="3.90.550.10">
    <property type="entry name" value="Spore Coat Polysaccharide Biosynthesis Protein SpsA, Chain A"/>
    <property type="match status" value="1"/>
</dbReference>
<comment type="subunit">
    <text evidence="18">Homotrimer.</text>
</comment>
<comment type="pathway">
    <text evidence="18">Nucleotide-sugar biosynthesis; UDP-N-acetyl-alpha-D-glucosamine biosynthesis; N-acetyl-alpha-D-glucosamine 1-phosphate from alpha-D-glucosamine 6-phosphate (route II): step 2/2.</text>
</comment>
<feature type="binding site" evidence="18">
    <location>
        <position position="155"/>
    </location>
    <ligand>
        <name>UDP-N-acetyl-alpha-D-glucosamine</name>
        <dbReference type="ChEBI" id="CHEBI:57705"/>
    </ligand>
</feature>
<dbReference type="InterPro" id="IPR018357">
    <property type="entry name" value="Hexapep_transf_CS"/>
</dbReference>
<evidence type="ECO:0000256" key="11">
    <source>
        <dbReference type="ARBA" id="ARBA00022984"/>
    </source>
</evidence>
<dbReference type="PANTHER" id="PTHR43584">
    <property type="entry name" value="NUCLEOTIDYL TRANSFERASE"/>
    <property type="match status" value="1"/>
</dbReference>
<evidence type="ECO:0000256" key="5">
    <source>
        <dbReference type="ARBA" id="ARBA00022679"/>
    </source>
</evidence>
<dbReference type="NCBIfam" id="TIGR01173">
    <property type="entry name" value="glmU"/>
    <property type="match status" value="1"/>
</dbReference>
<evidence type="ECO:0000259" key="19">
    <source>
        <dbReference type="Pfam" id="PF12804"/>
    </source>
</evidence>
<comment type="function">
    <text evidence="17 18">Catalyzes the last two sequential reactions in the de novo biosynthetic pathway for UDP-N-acetylglucosamine (UDP-GlcNAc). The C-terminal domain catalyzes the transfer of acetyl group from acetyl coenzyme A to glucosamine-1-phosphate (GlcN-1-P) to produce N-acetylglucosamine-1-phosphate (GlcNAc-1-P), which is converted into UDP-GlcNAc by the transfer of uridine 5-monophosphate (from uridine 5-triphosphate), a reaction catalyzed by the N-terminal domain.</text>
</comment>
<dbReference type="Pfam" id="PF00132">
    <property type="entry name" value="Hexapep"/>
    <property type="match status" value="3"/>
</dbReference>
<dbReference type="EC" id="2.3.1.157" evidence="18"/>
<dbReference type="InterPro" id="IPR029044">
    <property type="entry name" value="Nucleotide-diphossugar_trans"/>
</dbReference>
<feature type="region of interest" description="Linker" evidence="18">
    <location>
        <begin position="231"/>
        <end position="251"/>
    </location>
</feature>
<dbReference type="SUPFAM" id="SSF53448">
    <property type="entry name" value="Nucleotide-diphospho-sugar transferases"/>
    <property type="match status" value="1"/>
</dbReference>
<feature type="binding site" evidence="18">
    <location>
        <position position="366"/>
    </location>
    <ligand>
        <name>UDP-N-acetyl-alpha-D-glucosamine</name>
        <dbReference type="ChEBI" id="CHEBI:57705"/>
    </ligand>
</feature>
<evidence type="ECO:0000256" key="10">
    <source>
        <dbReference type="ARBA" id="ARBA00022960"/>
    </source>
</evidence>
<evidence type="ECO:0000256" key="8">
    <source>
        <dbReference type="ARBA" id="ARBA00022737"/>
    </source>
</evidence>
<evidence type="ECO:0000313" key="20">
    <source>
        <dbReference type="EMBL" id="MBM6912543.1"/>
    </source>
</evidence>
<keyword evidence="7 18" id="KW-0479">Metal-binding</keyword>
<dbReference type="InterPro" id="IPR005882">
    <property type="entry name" value="Bifunctional_GlmU"/>
</dbReference>
<dbReference type="Pfam" id="PF12804">
    <property type="entry name" value="NTP_transf_3"/>
    <property type="match status" value="1"/>
</dbReference>
<dbReference type="RefSeq" id="WP_205087650.1">
    <property type="nucleotide sequence ID" value="NZ_JACJLA010000005.1"/>
</dbReference>
<keyword evidence="21" id="KW-1185">Reference proteome</keyword>
<comment type="catalytic activity">
    <reaction evidence="15 18">
        <text>alpha-D-glucosamine 1-phosphate + acetyl-CoA = N-acetyl-alpha-D-glucosamine 1-phosphate + CoA + H(+)</text>
        <dbReference type="Rhea" id="RHEA:13725"/>
        <dbReference type="ChEBI" id="CHEBI:15378"/>
        <dbReference type="ChEBI" id="CHEBI:57287"/>
        <dbReference type="ChEBI" id="CHEBI:57288"/>
        <dbReference type="ChEBI" id="CHEBI:57776"/>
        <dbReference type="ChEBI" id="CHEBI:58516"/>
        <dbReference type="EC" id="2.3.1.157"/>
    </reaction>
</comment>
<dbReference type="InterPro" id="IPR001451">
    <property type="entry name" value="Hexapep"/>
</dbReference>
<evidence type="ECO:0000256" key="9">
    <source>
        <dbReference type="ARBA" id="ARBA00022842"/>
    </source>
</evidence>
<comment type="similarity">
    <text evidence="3 18">In the N-terminal section; belongs to the N-acetylglucosamine-1-phosphate uridyltransferase family.</text>
</comment>
<comment type="catalytic activity">
    <reaction evidence="16 18">
        <text>N-acetyl-alpha-D-glucosamine 1-phosphate + UTP + H(+) = UDP-N-acetyl-alpha-D-glucosamine + diphosphate</text>
        <dbReference type="Rhea" id="RHEA:13509"/>
        <dbReference type="ChEBI" id="CHEBI:15378"/>
        <dbReference type="ChEBI" id="CHEBI:33019"/>
        <dbReference type="ChEBI" id="CHEBI:46398"/>
        <dbReference type="ChEBI" id="CHEBI:57705"/>
        <dbReference type="ChEBI" id="CHEBI:57776"/>
        <dbReference type="EC" id="2.7.7.23"/>
    </reaction>
</comment>
<dbReference type="GO" id="GO:0003977">
    <property type="term" value="F:UDP-N-acetylglucosamine diphosphorylase activity"/>
    <property type="evidence" value="ECO:0007669"/>
    <property type="project" value="UniProtKB-EC"/>
</dbReference>
<keyword evidence="4 18" id="KW-0963">Cytoplasm</keyword>
<feature type="binding site" evidence="18">
    <location>
        <position position="333"/>
    </location>
    <ligand>
        <name>UDP-N-acetyl-alpha-D-glucosamine</name>
        <dbReference type="ChEBI" id="CHEBI:57705"/>
    </ligand>
</feature>
<feature type="binding site" evidence="18">
    <location>
        <begin position="78"/>
        <end position="79"/>
    </location>
    <ligand>
        <name>UDP-N-acetyl-alpha-D-glucosamine</name>
        <dbReference type="ChEBI" id="CHEBI:57705"/>
    </ligand>
</feature>
<feature type="binding site" evidence="18">
    <location>
        <position position="140"/>
    </location>
    <ligand>
        <name>UDP-N-acetyl-alpha-D-glucosamine</name>
        <dbReference type="ChEBI" id="CHEBI:57705"/>
    </ligand>
</feature>
<dbReference type="Gene3D" id="2.160.10.10">
    <property type="entry name" value="Hexapeptide repeat proteins"/>
    <property type="match status" value="1"/>
</dbReference>
<proteinExistence type="inferred from homology"/>
<comment type="pathway">
    <text evidence="18">Nucleotide-sugar biosynthesis; UDP-N-acetyl-alpha-D-glucosamine biosynthesis; UDP-N-acetyl-alpha-D-glucosamine from N-acetyl-alpha-D-glucosamine 1-phosphate: step 1/1.</text>
</comment>
<keyword evidence="11 18" id="KW-0573">Peptidoglycan synthesis</keyword>
<feature type="binding site" evidence="18">
    <location>
        <position position="23"/>
    </location>
    <ligand>
        <name>UDP-N-acetyl-alpha-D-glucosamine</name>
        <dbReference type="ChEBI" id="CHEBI:57705"/>
    </ligand>
</feature>
<feature type="binding site" evidence="18">
    <location>
        <position position="440"/>
    </location>
    <ligand>
        <name>acetyl-CoA</name>
        <dbReference type="ChEBI" id="CHEBI:57288"/>
    </ligand>
</feature>
<evidence type="ECO:0000256" key="3">
    <source>
        <dbReference type="ARBA" id="ARBA00007947"/>
    </source>
</evidence>
<dbReference type="InterPro" id="IPR038009">
    <property type="entry name" value="GlmU_C_LbH"/>
</dbReference>
<name>A0ABS2GGJ9_9FIRM</name>
<feature type="domain" description="MobA-like NTP transferase" evidence="19">
    <location>
        <begin position="6"/>
        <end position="141"/>
    </location>
</feature>
<evidence type="ECO:0000256" key="18">
    <source>
        <dbReference type="HAMAP-Rule" id="MF_01631"/>
    </source>
</evidence>
<evidence type="ECO:0000256" key="7">
    <source>
        <dbReference type="ARBA" id="ARBA00022723"/>
    </source>
</evidence>
<sequence length="458" mass="49373">MNKVAALVLAAGKGTRMKSRLPKVLHKVGGKAMVERVLDTVNAVGVDRSVVIVGFGGEEVRAYLGDRCEYVTQAEQKGTGHAVREAKPVLGDFDGTIVLMCGDTPLVTEDTIKALLNEHTTTGAAATVLTAHMENPTGYGRIIRDEEGKVLRIVEQKDGTPDELAVQEINTGMYAFDSQKLWPCLAQLSDDNAQGELYITDVVGILVNAGERVSAYMTMDEDESLGVNSRVQLAEAERILRNRKLRELMDAGVTIIDPATTYVAPEVVVGSDTILHPGTILEGNTVIGKECEIGPHTRFTNVTVGDNNVIHFTYAHDCEIKNGTDIGPYVHLRPNTVIGDKVHIGNFVEVKNSIVGEGTKFPHLSYIGDSDVGGGVNIGCGTITVNYDGKIKHRTRIDDGAFVGCNTNLVAPVHVGSYSYIGAGSTITKDVPDKALAVGRARQMIKENWVTDDTFKKK</sequence>
<reference evidence="20 21" key="1">
    <citation type="journal article" date="2021" name="Sci. Rep.">
        <title>The distribution of antibiotic resistance genes in chicken gut microbiota commensals.</title>
        <authorList>
            <person name="Juricova H."/>
            <person name="Matiasovicova J."/>
            <person name="Kubasova T."/>
            <person name="Cejkova D."/>
            <person name="Rychlik I."/>
        </authorList>
    </citation>
    <scope>NUCLEOTIDE SEQUENCE [LARGE SCALE GENOMIC DNA]</scope>
    <source>
        <strain evidence="20 21">An537</strain>
    </source>
</reference>
<keyword evidence="5 18" id="KW-0808">Transferase</keyword>
<feature type="binding site" evidence="18">
    <location>
        <begin position="386"/>
        <end position="387"/>
    </location>
    <ligand>
        <name>acetyl-CoA</name>
        <dbReference type="ChEBI" id="CHEBI:57288"/>
    </ligand>
</feature>
<feature type="active site" description="Proton acceptor" evidence="18">
    <location>
        <position position="363"/>
    </location>
</feature>
<dbReference type="EC" id="2.7.7.23" evidence="18"/>
<dbReference type="PANTHER" id="PTHR43584:SF3">
    <property type="entry name" value="BIFUNCTIONAL PROTEIN GLMU"/>
    <property type="match status" value="1"/>
</dbReference>
<feature type="binding site" evidence="18">
    <location>
        <position position="228"/>
    </location>
    <ligand>
        <name>Mg(2+)</name>
        <dbReference type="ChEBI" id="CHEBI:18420"/>
    </ligand>
</feature>
<feature type="region of interest" description="N-acetyltransferase" evidence="18">
    <location>
        <begin position="252"/>
        <end position="458"/>
    </location>
</feature>
<dbReference type="HAMAP" id="MF_01631">
    <property type="entry name" value="GlmU"/>
    <property type="match status" value="1"/>
</dbReference>
<evidence type="ECO:0000256" key="2">
    <source>
        <dbReference type="ARBA" id="ARBA00007707"/>
    </source>
</evidence>
<keyword evidence="13 18" id="KW-0012">Acyltransferase</keyword>
<feature type="binding site" evidence="18">
    <location>
        <position position="170"/>
    </location>
    <ligand>
        <name>UDP-N-acetyl-alpha-D-glucosamine</name>
        <dbReference type="ChEBI" id="CHEBI:57705"/>
    </ligand>
</feature>
<evidence type="ECO:0000256" key="17">
    <source>
        <dbReference type="ARBA" id="ARBA00049628"/>
    </source>
</evidence>
<feature type="binding site" evidence="18">
    <location>
        <position position="103"/>
    </location>
    <ligand>
        <name>Mg(2+)</name>
        <dbReference type="ChEBI" id="CHEBI:18420"/>
    </ligand>
</feature>
<keyword evidence="12 18" id="KW-0511">Multifunctional enzyme</keyword>
<dbReference type="NCBIfam" id="NF010934">
    <property type="entry name" value="PRK14354.1"/>
    <property type="match status" value="1"/>
</dbReference>
<dbReference type="EMBL" id="JACJLA010000005">
    <property type="protein sequence ID" value="MBM6912543.1"/>
    <property type="molecule type" value="Genomic_DNA"/>
</dbReference>
<keyword evidence="10 18" id="KW-0133">Cell shape</keyword>
<evidence type="ECO:0000256" key="13">
    <source>
        <dbReference type="ARBA" id="ARBA00023315"/>
    </source>
</evidence>
<dbReference type="CDD" id="cd02540">
    <property type="entry name" value="GT2_GlmU_N_bac"/>
    <property type="match status" value="1"/>
</dbReference>
<comment type="cofactor">
    <cofactor evidence="18">
        <name>Mg(2+)</name>
        <dbReference type="ChEBI" id="CHEBI:18420"/>
    </cofactor>
    <text evidence="18">Binds 1 Mg(2+) ion per subunit.</text>
</comment>
<dbReference type="Proteomes" id="UP000707138">
    <property type="component" value="Unassembled WGS sequence"/>
</dbReference>
<feature type="binding site" evidence="18">
    <location>
        <position position="228"/>
    </location>
    <ligand>
        <name>UDP-N-acetyl-alpha-D-glucosamine</name>
        <dbReference type="ChEBI" id="CHEBI:57705"/>
    </ligand>
</feature>
<protein>
    <recommendedName>
        <fullName evidence="18">Bifunctional protein GlmU</fullName>
    </recommendedName>
    <domain>
        <recommendedName>
            <fullName evidence="18">UDP-N-acetylglucosamine pyrophosphorylase</fullName>
            <ecNumber evidence="18">2.7.7.23</ecNumber>
        </recommendedName>
        <alternativeName>
            <fullName evidence="18">N-acetylglucosamine-1-phosphate uridyltransferase</fullName>
        </alternativeName>
    </domain>
    <domain>
        <recommendedName>
            <fullName evidence="18">Glucosamine-1-phosphate N-acetyltransferase</fullName>
            <ecNumber evidence="18">2.3.1.157</ecNumber>
        </recommendedName>
    </domain>
</protein>
<dbReference type="InterPro" id="IPR011004">
    <property type="entry name" value="Trimer_LpxA-like_sf"/>
</dbReference>
<accession>A0ABS2GGJ9</accession>
<dbReference type="InterPro" id="IPR050065">
    <property type="entry name" value="GlmU-like"/>
</dbReference>
<comment type="similarity">
    <text evidence="2 18">In the C-terminal section; belongs to the transferase hexapeptide repeat family.</text>
</comment>
<dbReference type="PROSITE" id="PS00101">
    <property type="entry name" value="HEXAPEP_TRANSFERASES"/>
    <property type="match status" value="1"/>
</dbReference>
<evidence type="ECO:0000256" key="6">
    <source>
        <dbReference type="ARBA" id="ARBA00022695"/>
    </source>
</evidence>
<feature type="binding site" evidence="18">
    <location>
        <position position="423"/>
    </location>
    <ligand>
        <name>acetyl-CoA</name>
        <dbReference type="ChEBI" id="CHEBI:57288"/>
    </ligand>
</feature>
<dbReference type="InterPro" id="IPR025877">
    <property type="entry name" value="MobA-like_NTP_Trfase"/>
</dbReference>
<organism evidence="20 21">
    <name type="scientific">Veillonella magna</name>
    <dbReference type="NCBI Taxonomy" id="464322"/>
    <lineage>
        <taxon>Bacteria</taxon>
        <taxon>Bacillati</taxon>
        <taxon>Bacillota</taxon>
        <taxon>Negativicutes</taxon>
        <taxon>Veillonellales</taxon>
        <taxon>Veillonellaceae</taxon>
        <taxon>Veillonella</taxon>
    </lineage>
</organism>
<feature type="region of interest" description="Pyrophosphorylase" evidence="18">
    <location>
        <begin position="1"/>
        <end position="230"/>
    </location>
</feature>
<comment type="caution">
    <text evidence="20">The sequence shown here is derived from an EMBL/GenBank/DDBJ whole genome shotgun (WGS) entry which is preliminary data.</text>
</comment>
<keyword evidence="6 18" id="KW-0548">Nucleotidyltransferase</keyword>
<comment type="pathway">
    <text evidence="18">Bacterial outer membrane biogenesis; LPS lipid A biosynthesis.</text>
</comment>
<evidence type="ECO:0000313" key="21">
    <source>
        <dbReference type="Proteomes" id="UP000707138"/>
    </source>
</evidence>
<feature type="binding site" evidence="18">
    <location>
        <position position="73"/>
    </location>
    <ligand>
        <name>UDP-N-acetyl-alpha-D-glucosamine</name>
        <dbReference type="ChEBI" id="CHEBI:57705"/>
    </ligand>
</feature>